<accession>A0A0S2IXL8</accession>
<gene>
    <name evidence="1" type="ORF">LBBP_03874</name>
</gene>
<protein>
    <submittedName>
        <fullName evidence="1">Uncharacterized protein</fullName>
    </submittedName>
</protein>
<evidence type="ECO:0000313" key="1">
    <source>
        <dbReference type="EMBL" id="ALO28035.1"/>
    </source>
</evidence>
<proteinExistence type="predicted"/>
<evidence type="ECO:0000313" key="2">
    <source>
        <dbReference type="Proteomes" id="UP000058857"/>
    </source>
</evidence>
<dbReference type="Proteomes" id="UP000058857">
    <property type="component" value="Chromosome 1"/>
</dbReference>
<sequence length="64" mass="7673">MRHSENTENRSRSVDNRILRVSIMRISFFTVMNFYTDQNPFLRLTEKIRYGSFVFCPFGFDIGN</sequence>
<reference evidence="1 2" key="1">
    <citation type="journal article" date="2015" name="PLoS Negl. Trop. Dis.">
        <title>Distribution of Plasmids in Distinct Leptospira Pathogenic Species.</title>
        <authorList>
            <person name="Wang Y."/>
            <person name="Zhuang X."/>
            <person name="Zhong Y."/>
            <person name="Zhang C."/>
            <person name="Zhang Y."/>
            <person name="Zeng L."/>
            <person name="Zhu Y."/>
            <person name="He P."/>
            <person name="Dong K."/>
            <person name="Pal U."/>
            <person name="Guo X."/>
            <person name="Qin J."/>
        </authorList>
    </citation>
    <scope>NUCLEOTIDE SEQUENCE [LARGE SCALE GENOMIC DNA]</scope>
    <source>
        <strain evidence="1 2">56604</strain>
    </source>
</reference>
<dbReference type="AlphaFoldDB" id="A0A0S2IXL8"/>
<dbReference type="EMBL" id="CP012029">
    <property type="protein sequence ID" value="ALO28035.1"/>
    <property type="molecule type" value="Genomic_DNA"/>
</dbReference>
<name>A0A0S2IXL8_LEPBO</name>
<organism evidence="1">
    <name type="scientific">Leptospira borgpetersenii serovar Ballum</name>
    <dbReference type="NCBI Taxonomy" id="280505"/>
    <lineage>
        <taxon>Bacteria</taxon>
        <taxon>Pseudomonadati</taxon>
        <taxon>Spirochaetota</taxon>
        <taxon>Spirochaetia</taxon>
        <taxon>Leptospirales</taxon>
        <taxon>Leptospiraceae</taxon>
        <taxon>Leptospira</taxon>
    </lineage>
</organism>